<dbReference type="AlphaFoldDB" id="A0A256G1K3"/>
<gene>
    <name evidence="1" type="ORF">CEV34_5340</name>
</gene>
<reference evidence="1 2" key="1">
    <citation type="submission" date="2017-07" db="EMBL/GenBank/DDBJ databases">
        <title>Phylogenetic study on the rhizospheric bacterium Ochrobactrum sp. A44.</title>
        <authorList>
            <person name="Krzyzanowska D.M."/>
            <person name="Ossowicki A."/>
            <person name="Rajewska M."/>
            <person name="Maciag T."/>
            <person name="Kaczynski Z."/>
            <person name="Czerwicka M."/>
            <person name="Jafra S."/>
        </authorList>
    </citation>
    <scope>NUCLEOTIDE SEQUENCE [LARGE SCALE GENOMIC DNA]</scope>
    <source>
        <strain evidence="1 2">CCUG 30717</strain>
    </source>
</reference>
<dbReference type="EMBL" id="NNRM01000052">
    <property type="protein sequence ID" value="OYR20880.1"/>
    <property type="molecule type" value="Genomic_DNA"/>
</dbReference>
<accession>A0A256G1K3</accession>
<name>A0A256G1K3_9HYPH</name>
<evidence type="ECO:0000313" key="1">
    <source>
        <dbReference type="EMBL" id="OYR20880.1"/>
    </source>
</evidence>
<organism evidence="1 2">
    <name type="scientific">Brucella pseudogrignonensis</name>
    <dbReference type="NCBI Taxonomy" id="419475"/>
    <lineage>
        <taxon>Bacteria</taxon>
        <taxon>Pseudomonadati</taxon>
        <taxon>Pseudomonadota</taxon>
        <taxon>Alphaproteobacteria</taxon>
        <taxon>Hyphomicrobiales</taxon>
        <taxon>Brucellaceae</taxon>
        <taxon>Brucella/Ochrobactrum group</taxon>
        <taxon>Brucella</taxon>
    </lineage>
</organism>
<keyword evidence="2" id="KW-1185">Reference proteome</keyword>
<protein>
    <submittedName>
        <fullName evidence="1">Uncharacterized protein</fullName>
    </submittedName>
</protein>
<evidence type="ECO:0000313" key="2">
    <source>
        <dbReference type="Proteomes" id="UP000216188"/>
    </source>
</evidence>
<comment type="caution">
    <text evidence="1">The sequence shown here is derived from an EMBL/GenBank/DDBJ whole genome shotgun (WGS) entry which is preliminary data.</text>
</comment>
<dbReference type="Proteomes" id="UP000216188">
    <property type="component" value="Unassembled WGS sequence"/>
</dbReference>
<proteinExistence type="predicted"/>
<sequence>MRALIESEKRKRVHRGWVEMSDKHVIAEKRTIVAAPNCLETFNP</sequence>